<dbReference type="InterPro" id="IPR020843">
    <property type="entry name" value="ER"/>
</dbReference>
<dbReference type="PROSITE" id="PS01162">
    <property type="entry name" value="QOR_ZETA_CRYSTAL"/>
    <property type="match status" value="1"/>
</dbReference>
<dbReference type="CDD" id="cd08274">
    <property type="entry name" value="MDR9"/>
    <property type="match status" value="1"/>
</dbReference>
<dbReference type="SMART" id="SM00829">
    <property type="entry name" value="PKS_ER"/>
    <property type="match status" value="1"/>
</dbReference>
<organism evidence="4 5">
    <name type="scientific">Sessilibacter corallicola</name>
    <dbReference type="NCBI Taxonomy" id="2904075"/>
    <lineage>
        <taxon>Bacteria</taxon>
        <taxon>Pseudomonadati</taxon>
        <taxon>Pseudomonadota</taxon>
        <taxon>Gammaproteobacteria</taxon>
        <taxon>Cellvibrionales</taxon>
        <taxon>Cellvibrionaceae</taxon>
        <taxon>Sessilibacter</taxon>
    </lineage>
</organism>
<dbReference type="InterPro" id="IPR013149">
    <property type="entry name" value="ADH-like_C"/>
</dbReference>
<dbReference type="InterPro" id="IPR002364">
    <property type="entry name" value="Quin_OxRdtase/zeta-crystal_CS"/>
</dbReference>
<evidence type="ECO:0000256" key="1">
    <source>
        <dbReference type="ARBA" id="ARBA00022857"/>
    </source>
</evidence>
<reference evidence="4 5" key="1">
    <citation type="submission" date="2024-04" db="EMBL/GenBank/DDBJ databases">
        <title>Draft genome sequence of Sessilibacter corallicola NBRC 116591.</title>
        <authorList>
            <person name="Miyakawa T."/>
            <person name="Kusuya Y."/>
            <person name="Miura T."/>
        </authorList>
    </citation>
    <scope>NUCLEOTIDE SEQUENCE [LARGE SCALE GENOMIC DNA]</scope>
    <source>
        <strain evidence="4 5">KU-00831-HH</strain>
    </source>
</reference>
<proteinExistence type="predicted"/>
<dbReference type="Proteomes" id="UP001465153">
    <property type="component" value="Unassembled WGS sequence"/>
</dbReference>
<dbReference type="InterPro" id="IPR036291">
    <property type="entry name" value="NAD(P)-bd_dom_sf"/>
</dbReference>
<dbReference type="Pfam" id="PF00107">
    <property type="entry name" value="ADH_zinc_N"/>
    <property type="match status" value="1"/>
</dbReference>
<sequence length="363" mass="39590">MSKTSSTGKMFAVLLTKHGGIDALEYRTDLEIPTPNANEVLIRVRAAGVNNTDINTRIGWYSKSVTNPTNELENQTLNITCDDASWSGKPITFPRIQGADCCGEIVEVGENINRSRLGERVLVRPIQDVQDNDGFQCLTFGSECNGAFSQYTTCPSTEAYSIQSNMTDAELASFPCAYSTAENMIDRAQVSENQTVLITGASGGVGSAAIQLAKRRNAKVIAICSESKQALVKSLGADQVIGKGSSLIKTLGKNCVDTVLDLVAGNQFTELPEILRVGGRYVIAGAIAGPNVNFDVRTLYLKDLTFIGCTYQPRFVFENIIKYIESHEIKPIVSKTYPLHEIQQAQKDFMAKKFTGKLVLINH</sequence>
<evidence type="ECO:0000313" key="4">
    <source>
        <dbReference type="EMBL" id="GAA6170090.1"/>
    </source>
</evidence>
<dbReference type="Pfam" id="PF08240">
    <property type="entry name" value="ADH_N"/>
    <property type="match status" value="1"/>
</dbReference>
<keyword evidence="1" id="KW-0521">NADP</keyword>
<name>A0ABQ0AEL8_9GAMM</name>
<dbReference type="EMBL" id="BAABWN010000019">
    <property type="protein sequence ID" value="GAA6170090.1"/>
    <property type="molecule type" value="Genomic_DNA"/>
</dbReference>
<dbReference type="PANTHER" id="PTHR48106">
    <property type="entry name" value="QUINONE OXIDOREDUCTASE PIG3-RELATED"/>
    <property type="match status" value="1"/>
</dbReference>
<dbReference type="PANTHER" id="PTHR48106:SF18">
    <property type="entry name" value="QUINONE OXIDOREDUCTASE PIG3"/>
    <property type="match status" value="1"/>
</dbReference>
<dbReference type="Gene3D" id="3.90.180.10">
    <property type="entry name" value="Medium-chain alcohol dehydrogenases, catalytic domain"/>
    <property type="match status" value="1"/>
</dbReference>
<dbReference type="Gene3D" id="3.40.50.720">
    <property type="entry name" value="NAD(P)-binding Rossmann-like Domain"/>
    <property type="match status" value="1"/>
</dbReference>
<evidence type="ECO:0000256" key="2">
    <source>
        <dbReference type="ARBA" id="ARBA00023002"/>
    </source>
</evidence>
<feature type="domain" description="Enoyl reductase (ER)" evidence="3">
    <location>
        <begin position="19"/>
        <end position="360"/>
    </location>
</feature>
<gene>
    <name evidence="4" type="ORF">NBRC116591_39030</name>
</gene>
<keyword evidence="2" id="KW-0560">Oxidoreductase</keyword>
<evidence type="ECO:0000313" key="5">
    <source>
        <dbReference type="Proteomes" id="UP001465153"/>
    </source>
</evidence>
<keyword evidence="5" id="KW-1185">Reference proteome</keyword>
<protein>
    <submittedName>
        <fullName evidence="4">Alcohol dehydrogenase family protein</fullName>
    </submittedName>
</protein>
<dbReference type="InterPro" id="IPR011032">
    <property type="entry name" value="GroES-like_sf"/>
</dbReference>
<comment type="caution">
    <text evidence="4">The sequence shown here is derived from an EMBL/GenBank/DDBJ whole genome shotgun (WGS) entry which is preliminary data.</text>
</comment>
<dbReference type="InterPro" id="IPR013154">
    <property type="entry name" value="ADH-like_N"/>
</dbReference>
<dbReference type="SUPFAM" id="SSF50129">
    <property type="entry name" value="GroES-like"/>
    <property type="match status" value="1"/>
</dbReference>
<evidence type="ECO:0000259" key="3">
    <source>
        <dbReference type="SMART" id="SM00829"/>
    </source>
</evidence>
<dbReference type="RefSeq" id="WP_353304435.1">
    <property type="nucleotide sequence ID" value="NZ_BAABWN010000019.1"/>
</dbReference>
<dbReference type="SUPFAM" id="SSF51735">
    <property type="entry name" value="NAD(P)-binding Rossmann-fold domains"/>
    <property type="match status" value="1"/>
</dbReference>
<accession>A0ABQ0AEL8</accession>